<evidence type="ECO:0000256" key="2">
    <source>
        <dbReference type="ARBA" id="ARBA00023157"/>
    </source>
</evidence>
<comment type="caution">
    <text evidence="4">The sequence shown here is derived from an EMBL/GenBank/DDBJ whole genome shotgun (WGS) entry which is preliminary data.</text>
</comment>
<evidence type="ECO:0000259" key="3">
    <source>
        <dbReference type="Pfam" id="PF01117"/>
    </source>
</evidence>
<feature type="domain" description="Aerolysin-like C-terminal" evidence="3">
    <location>
        <begin position="250"/>
        <end position="362"/>
    </location>
</feature>
<evidence type="ECO:0000256" key="1">
    <source>
        <dbReference type="ARBA" id="ARBA00009831"/>
    </source>
</evidence>
<dbReference type="RefSeq" id="WP_066736759.1">
    <property type="nucleotide sequence ID" value="NZ_JAJCIQ010000002.1"/>
</dbReference>
<gene>
    <name evidence="4" type="ORF">LIZ65_04430</name>
</gene>
<dbReference type="InterPro" id="IPR055267">
    <property type="entry name" value="Aerolysin-like_C"/>
</dbReference>
<evidence type="ECO:0000313" key="4">
    <source>
        <dbReference type="EMBL" id="MCB7386526.1"/>
    </source>
</evidence>
<comment type="similarity">
    <text evidence="1">Belongs to the aerolysin family.</text>
</comment>
<reference evidence="4 5" key="1">
    <citation type="submission" date="2021-10" db="EMBL/GenBank/DDBJ databases">
        <title>Collection of gut derived symbiotic bacterial strains cultured from healthy donors.</title>
        <authorList>
            <person name="Lin H."/>
            <person name="Littmann E."/>
            <person name="Kohout C."/>
            <person name="Pamer E.G."/>
        </authorList>
    </citation>
    <scope>NUCLEOTIDE SEQUENCE [LARGE SCALE GENOMIC DNA]</scope>
    <source>
        <strain evidence="4 5">DFI.1.165</strain>
    </source>
</reference>
<dbReference type="Pfam" id="PF01117">
    <property type="entry name" value="Aerolysin"/>
    <property type="match status" value="1"/>
</dbReference>
<keyword evidence="5" id="KW-1185">Reference proteome</keyword>
<evidence type="ECO:0000313" key="5">
    <source>
        <dbReference type="Proteomes" id="UP001299546"/>
    </source>
</evidence>
<dbReference type="Proteomes" id="UP001299546">
    <property type="component" value="Unassembled WGS sequence"/>
</dbReference>
<proteinExistence type="inferred from homology"/>
<keyword evidence="2" id="KW-1015">Disulfide bond</keyword>
<organism evidence="4 5">
    <name type="scientific">Bariatricus massiliensis</name>
    <dbReference type="NCBI Taxonomy" id="1745713"/>
    <lineage>
        <taxon>Bacteria</taxon>
        <taxon>Bacillati</taxon>
        <taxon>Bacillota</taxon>
        <taxon>Clostridia</taxon>
        <taxon>Lachnospirales</taxon>
        <taxon>Lachnospiraceae</taxon>
        <taxon>Bariatricus</taxon>
    </lineage>
</organism>
<accession>A0ABS8DDN3</accession>
<name>A0ABS8DDN3_9FIRM</name>
<dbReference type="EMBL" id="JAJCIS010000002">
    <property type="protein sequence ID" value="MCB7386526.1"/>
    <property type="molecule type" value="Genomic_DNA"/>
</dbReference>
<protein>
    <submittedName>
        <fullName evidence="4">Aerolysin family beta-barrel pore-forming toxin</fullName>
    </submittedName>
</protein>
<dbReference type="Gene3D" id="2.170.15.10">
    <property type="entry name" value="Proaerolysin, chain A, domain 3"/>
    <property type="match status" value="1"/>
</dbReference>
<sequence length="725" mass="80839">MGTYGKYGEVTPIKLPAEGQLPERECYDFYKDSKERGDTDQKDVFLQDALINCDQLFNWAQLAYQIFKSNSDSYWDHAGNGWDKDYGEGHYIDMIECLCNKHGITSGDDKYGSTGLVLTSSLNEVEQAAGKLAEDLIGRKLKAQSFINQATLEPFHDKKEQQTVFYTIAGIRDRYGKTYQFGYTVLGLAFYNFRLKVVSDGTPYNTAIGNMTIEEAIERGGIPGFTYTNNGSGEARYYDACNAGREASSETVTLTMSQVETEANTITNSKEYSFSEMIGASYKFGDVLKGGETALQLQFTAGQVIGTAYSKEESVSKGINDSSSVTTVMPPHTKLAIRQQKTNTVTTLNYDCPVMIQFDVAVFSMCGTCYDDNAAVHTFSTAGYDQRSFITLFAPSAAGDAGEDASENLYMRNKNYSKVSGYEKTYGFTKVKSKNKGVLSTELNWETILKQGAAKSNYGKTETIPVKPKMEPEKLIENLTTKRPMSPAGAKLTETGIGVSSKIERAIPLYTLDKLRLINGSPEYNIGIDDRIYHENWEIEGYNLLNVPFYGFDSSFGEWILVDENGEKLLDKSVASIEHEPLTNMPFIQGNGEGTVYAKYLIRDNYYTSAEEKPITNNTIHTVIVKVMVHPRPLEGHITVSGEVRTSADGAVINLEAVETLTVMVYDEREREIPVPVIWEAQESYSRGIQVLHNQMSLTRPGVFHIRAVYENLESDWVEVHALKV</sequence>